<comment type="catalytic activity">
    <reaction evidence="1">
        <text>ATP + protein L-histidine = ADP + protein N-phospho-L-histidine.</text>
        <dbReference type="EC" id="2.7.13.3"/>
    </reaction>
</comment>
<keyword evidence="9 13" id="KW-1133">Transmembrane helix</keyword>
<evidence type="ECO:0000256" key="9">
    <source>
        <dbReference type="ARBA" id="ARBA00022989"/>
    </source>
</evidence>
<dbReference type="Pfam" id="PF02518">
    <property type="entry name" value="HATPase_c"/>
    <property type="match status" value="1"/>
</dbReference>
<reference evidence="16" key="1">
    <citation type="journal article" date="2019" name="Int. J. Syst. Evol. Microbiol.">
        <title>The Global Catalogue of Microorganisms (GCM) 10K type strain sequencing project: providing services to taxonomists for standard genome sequencing and annotation.</title>
        <authorList>
            <consortium name="The Broad Institute Genomics Platform"/>
            <consortium name="The Broad Institute Genome Sequencing Center for Infectious Disease"/>
            <person name="Wu L."/>
            <person name="Ma J."/>
        </authorList>
    </citation>
    <scope>NUCLEOTIDE SEQUENCE [LARGE SCALE GENOMIC DNA]</scope>
    <source>
        <strain evidence="16">CCUG 59129</strain>
    </source>
</reference>
<dbReference type="SMART" id="SM00304">
    <property type="entry name" value="HAMP"/>
    <property type="match status" value="1"/>
</dbReference>
<dbReference type="PRINTS" id="PR00344">
    <property type="entry name" value="BCTRLSENSOR"/>
</dbReference>
<dbReference type="Pfam" id="PF00672">
    <property type="entry name" value="HAMP"/>
    <property type="match status" value="1"/>
</dbReference>
<gene>
    <name evidence="15" type="ORF">ACFQ2I_14250</name>
</gene>
<organism evidence="15 16">
    <name type="scientific">Paenibacillus chungangensis</name>
    <dbReference type="NCBI Taxonomy" id="696535"/>
    <lineage>
        <taxon>Bacteria</taxon>
        <taxon>Bacillati</taxon>
        <taxon>Bacillota</taxon>
        <taxon>Bacilli</taxon>
        <taxon>Bacillales</taxon>
        <taxon>Paenibacillaceae</taxon>
        <taxon>Paenibacillus</taxon>
    </lineage>
</organism>
<evidence type="ECO:0000313" key="16">
    <source>
        <dbReference type="Proteomes" id="UP001596989"/>
    </source>
</evidence>
<evidence type="ECO:0000256" key="13">
    <source>
        <dbReference type="SAM" id="Phobius"/>
    </source>
</evidence>
<evidence type="ECO:0000256" key="2">
    <source>
        <dbReference type="ARBA" id="ARBA00004651"/>
    </source>
</evidence>
<evidence type="ECO:0000256" key="8">
    <source>
        <dbReference type="ARBA" id="ARBA00022777"/>
    </source>
</evidence>
<dbReference type="SUPFAM" id="SSF55874">
    <property type="entry name" value="ATPase domain of HSP90 chaperone/DNA topoisomerase II/histidine kinase"/>
    <property type="match status" value="1"/>
</dbReference>
<keyword evidence="5" id="KW-0597">Phosphoprotein</keyword>
<keyword evidence="12" id="KW-0175">Coiled coil</keyword>
<evidence type="ECO:0000256" key="7">
    <source>
        <dbReference type="ARBA" id="ARBA00022692"/>
    </source>
</evidence>
<dbReference type="PANTHER" id="PTHR34220">
    <property type="entry name" value="SENSOR HISTIDINE KINASE YPDA"/>
    <property type="match status" value="1"/>
</dbReference>
<dbReference type="InterPro" id="IPR033479">
    <property type="entry name" value="dCache_1"/>
</dbReference>
<dbReference type="Gene3D" id="3.30.565.10">
    <property type="entry name" value="Histidine kinase-like ATPase, C-terminal domain"/>
    <property type="match status" value="1"/>
</dbReference>
<dbReference type="Pfam" id="PF06580">
    <property type="entry name" value="His_kinase"/>
    <property type="match status" value="1"/>
</dbReference>
<dbReference type="InterPro" id="IPR036890">
    <property type="entry name" value="HATPase_C_sf"/>
</dbReference>
<keyword evidence="6 15" id="KW-0808">Transferase</keyword>
<dbReference type="PROSITE" id="PS50885">
    <property type="entry name" value="HAMP"/>
    <property type="match status" value="1"/>
</dbReference>
<dbReference type="CDD" id="cd12912">
    <property type="entry name" value="PDC2_MCP_like"/>
    <property type="match status" value="1"/>
</dbReference>
<evidence type="ECO:0000256" key="6">
    <source>
        <dbReference type="ARBA" id="ARBA00022679"/>
    </source>
</evidence>
<keyword evidence="16" id="KW-1185">Reference proteome</keyword>
<accession>A0ABW3HSW0</accession>
<evidence type="ECO:0000256" key="12">
    <source>
        <dbReference type="SAM" id="Coils"/>
    </source>
</evidence>
<protein>
    <recommendedName>
        <fullName evidence="3">histidine kinase</fullName>
        <ecNumber evidence="3">2.7.13.3</ecNumber>
    </recommendedName>
</protein>
<proteinExistence type="predicted"/>
<dbReference type="Pfam" id="PF02743">
    <property type="entry name" value="dCache_1"/>
    <property type="match status" value="1"/>
</dbReference>
<dbReference type="InterPro" id="IPR003660">
    <property type="entry name" value="HAMP_dom"/>
</dbReference>
<feature type="domain" description="HAMP" evidence="14">
    <location>
        <begin position="313"/>
        <end position="365"/>
    </location>
</feature>
<keyword evidence="11 13" id="KW-0472">Membrane</keyword>
<dbReference type="InterPro" id="IPR003594">
    <property type="entry name" value="HATPase_dom"/>
</dbReference>
<dbReference type="InterPro" id="IPR004358">
    <property type="entry name" value="Sig_transdc_His_kin-like_C"/>
</dbReference>
<keyword evidence="10" id="KW-0902">Two-component regulatory system</keyword>
<dbReference type="PANTHER" id="PTHR34220:SF7">
    <property type="entry name" value="SENSOR HISTIDINE KINASE YPDA"/>
    <property type="match status" value="1"/>
</dbReference>
<feature type="coiled-coil region" evidence="12">
    <location>
        <begin position="346"/>
        <end position="399"/>
    </location>
</feature>
<dbReference type="GO" id="GO:0004673">
    <property type="term" value="F:protein histidine kinase activity"/>
    <property type="evidence" value="ECO:0007669"/>
    <property type="project" value="UniProtKB-EC"/>
</dbReference>
<dbReference type="InterPro" id="IPR050640">
    <property type="entry name" value="Bact_2-comp_sensor_kinase"/>
</dbReference>
<dbReference type="Gene3D" id="6.10.340.10">
    <property type="match status" value="1"/>
</dbReference>
<evidence type="ECO:0000313" key="15">
    <source>
        <dbReference type="EMBL" id="MFD0960549.1"/>
    </source>
</evidence>
<evidence type="ECO:0000256" key="5">
    <source>
        <dbReference type="ARBA" id="ARBA00022553"/>
    </source>
</evidence>
<comment type="subcellular location">
    <subcellularLocation>
        <location evidence="2">Cell membrane</location>
        <topology evidence="2">Multi-pass membrane protein</topology>
    </subcellularLocation>
</comment>
<evidence type="ECO:0000259" key="14">
    <source>
        <dbReference type="PROSITE" id="PS50885"/>
    </source>
</evidence>
<comment type="caution">
    <text evidence="15">The sequence shown here is derived from an EMBL/GenBank/DDBJ whole genome shotgun (WGS) entry which is preliminary data.</text>
</comment>
<dbReference type="InterPro" id="IPR010559">
    <property type="entry name" value="Sig_transdc_His_kin_internal"/>
</dbReference>
<dbReference type="Proteomes" id="UP001596989">
    <property type="component" value="Unassembled WGS sequence"/>
</dbReference>
<evidence type="ECO:0000256" key="11">
    <source>
        <dbReference type="ARBA" id="ARBA00023136"/>
    </source>
</evidence>
<evidence type="ECO:0000256" key="4">
    <source>
        <dbReference type="ARBA" id="ARBA00022475"/>
    </source>
</evidence>
<feature type="transmembrane region" description="Helical" evidence="13">
    <location>
        <begin position="12"/>
        <end position="33"/>
    </location>
</feature>
<dbReference type="EC" id="2.7.13.3" evidence="3"/>
<keyword evidence="8 15" id="KW-0418">Kinase</keyword>
<dbReference type="RefSeq" id="WP_377565095.1">
    <property type="nucleotide sequence ID" value="NZ_JBHTJZ010000022.1"/>
</dbReference>
<keyword evidence="7 13" id="KW-0812">Transmembrane</keyword>
<dbReference type="EMBL" id="JBHTJZ010000022">
    <property type="protein sequence ID" value="MFD0960549.1"/>
    <property type="molecule type" value="Genomic_DNA"/>
</dbReference>
<evidence type="ECO:0000256" key="3">
    <source>
        <dbReference type="ARBA" id="ARBA00012438"/>
    </source>
</evidence>
<keyword evidence="4" id="KW-1003">Cell membrane</keyword>
<dbReference type="Gene3D" id="3.30.450.20">
    <property type="entry name" value="PAS domain"/>
    <property type="match status" value="1"/>
</dbReference>
<evidence type="ECO:0000256" key="1">
    <source>
        <dbReference type="ARBA" id="ARBA00000085"/>
    </source>
</evidence>
<feature type="transmembrane region" description="Helical" evidence="13">
    <location>
        <begin position="292"/>
        <end position="311"/>
    </location>
</feature>
<evidence type="ECO:0000256" key="10">
    <source>
        <dbReference type="ARBA" id="ARBA00023012"/>
    </source>
</evidence>
<sequence length="600" mass="67877">MYQPSLSRRIFITNIILVAVPLFIIGIIGYYAYTGDLKKSTEQYQHQILTKLEQQTDDYFTQLDNMLVTLWLQGNVQRLSDLPPEEWRNETGLIYALSRYMTNLFSARTGSEGIFLLTTSGGVYHELTKSFVRRGYPFQEQPYFKDSEHRRRAWVSGPAKQDYSGGSLVFSLNRSLLLTPELKWRGVIRYDINADEIYRLIEATEPSENGYYAVVDEEGRIIYHPNRDKIGEAASLFFDEPLLAMNEGHIIGDVEGRKSLSTIVTSEVTGWQMIGIAPYDQLMAGAYAVRNLFAGVACATLLLGVIVIARLNRSLLGPLHRLNHSIKRLGAGNMSTQVEVPRIVELQTVTVQYNETVRRLKRLQQDLLTTQLAQKEALIRYQEAEIRQRDAELSQLQAQINPHFLYNTLSSIDSMAEEQGVSSINQAIKHLSRMLRYSVSTGQKLVSLREEIQQAQSYVALQQLRHGHRISVIWDIDPACERATIIRLTLQPLIENAYEHGLEPSLEGGTIHVCAKIANSQLVLEVSDNGEGMEEETLQELQRFIRSPAYSETIDATKIRFSGLRNVIRRLFLAYGEDCVADIASSEGEGTRIVIALPLS</sequence>
<dbReference type="CDD" id="cd06225">
    <property type="entry name" value="HAMP"/>
    <property type="match status" value="1"/>
</dbReference>
<name>A0ABW3HSW0_9BACL</name>